<dbReference type="SUPFAM" id="SSF54826">
    <property type="entry name" value="Enolase N-terminal domain-like"/>
    <property type="match status" value="1"/>
</dbReference>
<evidence type="ECO:0000256" key="6">
    <source>
        <dbReference type="PROSITE-ProRule" id="PRU10141"/>
    </source>
</evidence>
<dbReference type="SUPFAM" id="SSF51604">
    <property type="entry name" value="Enolase C-terminal domain-like"/>
    <property type="match status" value="1"/>
</dbReference>
<dbReference type="InterPro" id="IPR000719">
    <property type="entry name" value="Prot_kinase_dom"/>
</dbReference>
<dbReference type="SUPFAM" id="SSF56112">
    <property type="entry name" value="Protein kinase-like (PK-like)"/>
    <property type="match status" value="1"/>
</dbReference>
<dbReference type="GO" id="GO:0016052">
    <property type="term" value="P:carbohydrate catabolic process"/>
    <property type="evidence" value="ECO:0007669"/>
    <property type="project" value="TreeGrafter"/>
</dbReference>
<dbReference type="PANTHER" id="PTHR13794">
    <property type="entry name" value="ENOLASE SUPERFAMILY, MANDELATE RACEMASE"/>
    <property type="match status" value="1"/>
</dbReference>
<gene>
    <name evidence="10" type="primary">rhmD</name>
    <name evidence="10" type="ORF">AK812_SmicGene37151</name>
</gene>
<keyword evidence="4 6" id="KW-0067">ATP-binding</keyword>
<evidence type="ECO:0000256" key="4">
    <source>
        <dbReference type="ARBA" id="ARBA00022840"/>
    </source>
</evidence>
<dbReference type="Gene3D" id="1.10.510.10">
    <property type="entry name" value="Transferase(Phosphotransferase) domain 1"/>
    <property type="match status" value="1"/>
</dbReference>
<dbReference type="GO" id="GO:0000287">
    <property type="term" value="F:magnesium ion binding"/>
    <property type="evidence" value="ECO:0007669"/>
    <property type="project" value="TreeGrafter"/>
</dbReference>
<evidence type="ECO:0000256" key="8">
    <source>
        <dbReference type="SAM" id="Phobius"/>
    </source>
</evidence>
<accession>A0A1Q9CH00</accession>
<evidence type="ECO:0000313" key="10">
    <source>
        <dbReference type="EMBL" id="OLP82205.1"/>
    </source>
</evidence>
<dbReference type="InterPro" id="IPR017441">
    <property type="entry name" value="Protein_kinase_ATP_BS"/>
</dbReference>
<feature type="transmembrane region" description="Helical" evidence="8">
    <location>
        <begin position="937"/>
        <end position="961"/>
    </location>
</feature>
<dbReference type="InterPro" id="IPR046945">
    <property type="entry name" value="RHMD-like"/>
</dbReference>
<dbReference type="GO" id="GO:0016836">
    <property type="term" value="F:hydro-lyase activity"/>
    <property type="evidence" value="ECO:0007669"/>
    <property type="project" value="TreeGrafter"/>
</dbReference>
<dbReference type="PROSITE" id="PS00108">
    <property type="entry name" value="PROTEIN_KINASE_ST"/>
    <property type="match status" value="1"/>
</dbReference>
<name>A0A1Q9CH00_SYMMI</name>
<dbReference type="Gene3D" id="3.20.20.120">
    <property type="entry name" value="Enolase-like C-terminal domain"/>
    <property type="match status" value="2"/>
</dbReference>
<protein>
    <submittedName>
        <fullName evidence="10">L-rhamnonate dehydratase</fullName>
    </submittedName>
</protein>
<keyword evidence="5" id="KW-0460">Magnesium</keyword>
<dbReference type="GO" id="GO:0004672">
    <property type="term" value="F:protein kinase activity"/>
    <property type="evidence" value="ECO:0007669"/>
    <property type="project" value="InterPro"/>
</dbReference>
<keyword evidence="11" id="KW-1185">Reference proteome</keyword>
<evidence type="ECO:0000259" key="9">
    <source>
        <dbReference type="PROSITE" id="PS50011"/>
    </source>
</evidence>
<evidence type="ECO:0000256" key="1">
    <source>
        <dbReference type="ARBA" id="ARBA00001946"/>
    </source>
</evidence>
<keyword evidence="8" id="KW-1133">Transmembrane helix</keyword>
<dbReference type="SFLD" id="SFLDS00001">
    <property type="entry name" value="Enolase"/>
    <property type="match status" value="1"/>
</dbReference>
<dbReference type="PROSITE" id="PS00107">
    <property type="entry name" value="PROTEIN_KINASE_ATP"/>
    <property type="match status" value="1"/>
</dbReference>
<dbReference type="PROSITE" id="PS00908">
    <property type="entry name" value="MR_MLE_1"/>
    <property type="match status" value="1"/>
</dbReference>
<dbReference type="Pfam" id="PF00069">
    <property type="entry name" value="Pkinase"/>
    <property type="match status" value="1"/>
</dbReference>
<dbReference type="EMBL" id="LSRX01001214">
    <property type="protein sequence ID" value="OLP82205.1"/>
    <property type="molecule type" value="Genomic_DNA"/>
</dbReference>
<comment type="caution">
    <text evidence="10">The sequence shown here is derived from an EMBL/GenBank/DDBJ whole genome shotgun (WGS) entry which is preliminary data.</text>
</comment>
<dbReference type="Gene3D" id="3.30.390.10">
    <property type="entry name" value="Enolase-like, N-terminal domain"/>
    <property type="match status" value="1"/>
</dbReference>
<reference evidence="10 11" key="1">
    <citation type="submission" date="2016-02" db="EMBL/GenBank/DDBJ databases">
        <title>Genome analysis of coral dinoflagellate symbionts highlights evolutionary adaptations to a symbiotic lifestyle.</title>
        <authorList>
            <person name="Aranda M."/>
            <person name="Li Y."/>
            <person name="Liew Y.J."/>
            <person name="Baumgarten S."/>
            <person name="Simakov O."/>
            <person name="Wilson M."/>
            <person name="Piel J."/>
            <person name="Ashoor H."/>
            <person name="Bougouffa S."/>
            <person name="Bajic V.B."/>
            <person name="Ryu T."/>
            <person name="Ravasi T."/>
            <person name="Bayer T."/>
            <person name="Micklem G."/>
            <person name="Kim H."/>
            <person name="Bhak J."/>
            <person name="Lajeunesse T.C."/>
            <person name="Voolstra C.R."/>
        </authorList>
    </citation>
    <scope>NUCLEOTIDE SEQUENCE [LARGE SCALE GENOMIC DNA]</scope>
    <source>
        <strain evidence="10 11">CCMP2467</strain>
    </source>
</reference>
<dbReference type="InterPro" id="IPR013341">
    <property type="entry name" value="Mandelate_racemase_N_dom"/>
</dbReference>
<organism evidence="10 11">
    <name type="scientific">Symbiodinium microadriaticum</name>
    <name type="common">Dinoflagellate</name>
    <name type="synonym">Zooxanthella microadriatica</name>
    <dbReference type="NCBI Taxonomy" id="2951"/>
    <lineage>
        <taxon>Eukaryota</taxon>
        <taxon>Sar</taxon>
        <taxon>Alveolata</taxon>
        <taxon>Dinophyceae</taxon>
        <taxon>Suessiales</taxon>
        <taxon>Symbiodiniaceae</taxon>
        <taxon>Symbiodinium</taxon>
    </lineage>
</organism>
<dbReference type="Proteomes" id="UP000186817">
    <property type="component" value="Unassembled WGS sequence"/>
</dbReference>
<dbReference type="PANTHER" id="PTHR13794:SF58">
    <property type="entry name" value="MITOCHONDRIAL ENOLASE SUPERFAMILY MEMBER 1"/>
    <property type="match status" value="1"/>
</dbReference>
<dbReference type="OrthoDB" id="17395at2759"/>
<dbReference type="PROSITE" id="PS50011">
    <property type="entry name" value="PROTEIN_KINASE_DOM"/>
    <property type="match status" value="1"/>
</dbReference>
<dbReference type="AlphaFoldDB" id="A0A1Q9CH00"/>
<dbReference type="InterPro" id="IPR008271">
    <property type="entry name" value="Ser/Thr_kinase_AS"/>
</dbReference>
<dbReference type="InterPro" id="IPR011009">
    <property type="entry name" value="Kinase-like_dom_sf"/>
</dbReference>
<evidence type="ECO:0000256" key="5">
    <source>
        <dbReference type="ARBA" id="ARBA00022842"/>
    </source>
</evidence>
<dbReference type="InterPro" id="IPR036849">
    <property type="entry name" value="Enolase-like_C_sf"/>
</dbReference>
<keyword evidence="3 6" id="KW-0547">Nucleotide-binding</keyword>
<feature type="region of interest" description="Disordered" evidence="7">
    <location>
        <begin position="826"/>
        <end position="855"/>
    </location>
</feature>
<dbReference type="InterPro" id="IPR018110">
    <property type="entry name" value="Mandel_Rmase/mucon_lact_enz_CS"/>
</dbReference>
<dbReference type="Pfam" id="PF02746">
    <property type="entry name" value="MR_MLE_N"/>
    <property type="match status" value="1"/>
</dbReference>
<dbReference type="GO" id="GO:0009063">
    <property type="term" value="P:amino acid catabolic process"/>
    <property type="evidence" value="ECO:0007669"/>
    <property type="project" value="InterPro"/>
</dbReference>
<sequence length="1066" mass="116264">MDRHDELAIEKCRIKSSPGLASDVQALAKLPLPRANVDLTGQLARLDPEPGLQNVSCGVDLVATEDFPILCRRLRRLPLRQLAVAVSPAFSAALTRRMPPEQAGSASARLWAAVSRRVVVNSAQLPLSSLAFALPRLQSLGHLAKVSALSKVVRGLARQAQSSLLPRQTPHAKLATLPSELCFAMAARSFPRISQVRAYVSESDDKQHVQGADCHDVADKHWINGNLPLDDELLPIANPMSVHPPYKRHRKSWGINAMGSMVVEVEAEDGTTGVGVTIGGEAGCYIVEHHLSRFIEGQDPRNVELMWDQMFRATVNYGRKGLPLQAISAVDLALWDLLGKLRHEPVYMLLGGATKPFLPMYTTTSRPDVGKQLGFVGCKVPCPFGPADGHEGFAKNVKYLKKCRQDVGEGFPLMLDCYMALSVPYSISLARRISEPDLHFTWMEEFLPPDCYDGYEDVMKAVGNLGLMLTTGEHEYTRWGFKQLIDSFVAKRIEPKDTADVADNAETLAASREAAQEACARLKCSPKDVLGVGASSVVVGVQLGRANAEQSLAAKFLVSGAATSTRCHEAQMLLAAESPHILRCHGLFEAELDQSPKMRGTFRVIMVSHKKKAKVESMNKFAFLLTDRCDCSLYSLAQATSFKESEASFAIHSALRGLEHLHALGMVHRDVKDANIMVQDAGRRVVLADFDLAAYLPKGAETTKWTCGTPGFLAPEVYSKAEAGAKADIFSLGVVLYYLLTQSHAFLRDSPLETEIATKSSRLPVDADLLRVFRSEDACSLVFWLLEPLVENRASASEALESEWFFFQDSGGLSRLLKQKLPRNSLLQRSDPDSSTCESSSMAVSKRASLPVPGAKHKKVKKAFLDPPASPEPRKAAHILQPDITWLGGITEEDHAETGLGTSESRWGAAGGGALGLHGTEQCWSPDPFALVEFSKLLGMSGAMVGALSFNLLVLLVRLALSQKNSKAPEKEEKKLLKGGRLLSNALLIGKRRLRARRVMALAASSDVLVVPHGSSIYSYHLQFAFTNAPLGEFINLSPDGTQIQPYFGGLFEDEPLPKELVDVLA</sequence>
<evidence type="ECO:0000256" key="7">
    <source>
        <dbReference type="SAM" id="MobiDB-lite"/>
    </source>
</evidence>
<feature type="domain" description="Protein kinase" evidence="9">
    <location>
        <begin position="524"/>
        <end position="805"/>
    </location>
</feature>
<keyword evidence="8" id="KW-0812">Transmembrane</keyword>
<evidence type="ECO:0000256" key="3">
    <source>
        <dbReference type="ARBA" id="ARBA00022741"/>
    </source>
</evidence>
<evidence type="ECO:0000256" key="2">
    <source>
        <dbReference type="ARBA" id="ARBA00022723"/>
    </source>
</evidence>
<dbReference type="SMART" id="SM00220">
    <property type="entry name" value="S_TKc"/>
    <property type="match status" value="1"/>
</dbReference>
<dbReference type="Pfam" id="PF13378">
    <property type="entry name" value="MR_MLE_C"/>
    <property type="match status" value="1"/>
</dbReference>
<keyword evidence="8" id="KW-0472">Membrane</keyword>
<feature type="binding site" evidence="6">
    <location>
        <position position="555"/>
    </location>
    <ligand>
        <name>ATP</name>
        <dbReference type="ChEBI" id="CHEBI:30616"/>
    </ligand>
</feature>
<comment type="cofactor">
    <cofactor evidence="1">
        <name>Mg(2+)</name>
        <dbReference type="ChEBI" id="CHEBI:18420"/>
    </cofactor>
</comment>
<dbReference type="InterPro" id="IPR029017">
    <property type="entry name" value="Enolase-like_N"/>
</dbReference>
<dbReference type="GO" id="GO:0005524">
    <property type="term" value="F:ATP binding"/>
    <property type="evidence" value="ECO:0007669"/>
    <property type="project" value="UniProtKB-UniRule"/>
</dbReference>
<proteinExistence type="predicted"/>
<keyword evidence="2" id="KW-0479">Metal-binding</keyword>
<evidence type="ECO:0000313" key="11">
    <source>
        <dbReference type="Proteomes" id="UP000186817"/>
    </source>
</evidence>
<dbReference type="InterPro" id="IPR029065">
    <property type="entry name" value="Enolase_C-like"/>
</dbReference>